<sequence>MNENLFQVSTCASVRSLLGTSACLTTRALSVPYRRRRLRFACLLRTALAMPSSTYTFSPSIVVSMYHNAYGVYSHLERWDTYR</sequence>
<reference evidence="1 2" key="1">
    <citation type="journal article" date="2016" name="Mol. Biol. Evol.">
        <title>Comparative Genomics of Early-Diverging Mushroom-Forming Fungi Provides Insights into the Origins of Lignocellulose Decay Capabilities.</title>
        <authorList>
            <person name="Nagy L.G."/>
            <person name="Riley R."/>
            <person name="Tritt A."/>
            <person name="Adam C."/>
            <person name="Daum C."/>
            <person name="Floudas D."/>
            <person name="Sun H."/>
            <person name="Yadav J.S."/>
            <person name="Pangilinan J."/>
            <person name="Larsson K.H."/>
            <person name="Matsuura K."/>
            <person name="Barry K."/>
            <person name="Labutti K."/>
            <person name="Kuo R."/>
            <person name="Ohm R.A."/>
            <person name="Bhattacharya S.S."/>
            <person name="Shirouzu T."/>
            <person name="Yoshinaga Y."/>
            <person name="Martin F.M."/>
            <person name="Grigoriev I.V."/>
            <person name="Hibbett D.S."/>
        </authorList>
    </citation>
    <scope>NUCLEOTIDE SEQUENCE [LARGE SCALE GENOMIC DNA]</scope>
    <source>
        <strain evidence="1 2">CBS 109695</strain>
    </source>
</reference>
<accession>A0A166Q6A1</accession>
<protein>
    <submittedName>
        <fullName evidence="1">Uncharacterized protein</fullName>
    </submittedName>
</protein>
<organism evidence="1 2">
    <name type="scientific">Athelia psychrophila</name>
    <dbReference type="NCBI Taxonomy" id="1759441"/>
    <lineage>
        <taxon>Eukaryota</taxon>
        <taxon>Fungi</taxon>
        <taxon>Dikarya</taxon>
        <taxon>Basidiomycota</taxon>
        <taxon>Agaricomycotina</taxon>
        <taxon>Agaricomycetes</taxon>
        <taxon>Agaricomycetidae</taxon>
        <taxon>Atheliales</taxon>
        <taxon>Atheliaceae</taxon>
        <taxon>Athelia</taxon>
    </lineage>
</organism>
<dbReference type="Proteomes" id="UP000076532">
    <property type="component" value="Unassembled WGS sequence"/>
</dbReference>
<keyword evidence="2" id="KW-1185">Reference proteome</keyword>
<dbReference type="EMBL" id="KV417512">
    <property type="protein sequence ID" value="KZP26802.1"/>
    <property type="molecule type" value="Genomic_DNA"/>
</dbReference>
<evidence type="ECO:0000313" key="2">
    <source>
        <dbReference type="Proteomes" id="UP000076532"/>
    </source>
</evidence>
<dbReference type="AlphaFoldDB" id="A0A166Q6A1"/>
<gene>
    <name evidence="1" type="ORF">FIBSPDRAFT_854480</name>
</gene>
<evidence type="ECO:0000313" key="1">
    <source>
        <dbReference type="EMBL" id="KZP26802.1"/>
    </source>
</evidence>
<proteinExistence type="predicted"/>
<name>A0A166Q6A1_9AGAM</name>